<evidence type="ECO:0000256" key="3">
    <source>
        <dbReference type="ARBA" id="ARBA00022989"/>
    </source>
</evidence>
<feature type="transmembrane region" description="Helical" evidence="5">
    <location>
        <begin position="432"/>
        <end position="452"/>
    </location>
</feature>
<dbReference type="RefSeq" id="WP_089839527.1">
    <property type="nucleotide sequence ID" value="NZ_FOZL01000001.1"/>
</dbReference>
<feature type="transmembrane region" description="Helical" evidence="5">
    <location>
        <begin position="400"/>
        <end position="420"/>
    </location>
</feature>
<feature type="transmembrane region" description="Helical" evidence="5">
    <location>
        <begin position="458"/>
        <end position="485"/>
    </location>
</feature>
<dbReference type="InterPro" id="IPR035906">
    <property type="entry name" value="MetI-like_sf"/>
</dbReference>
<keyword evidence="4 5" id="KW-0472">Membrane</keyword>
<name>A0A1I6MH09_9BACT</name>
<dbReference type="STRING" id="474950.SAMN05421771_2618"/>
<keyword evidence="5" id="KW-0813">Transport</keyword>
<gene>
    <name evidence="7" type="ORF">SAMN05421771_2618</name>
</gene>
<evidence type="ECO:0000256" key="1">
    <source>
        <dbReference type="ARBA" id="ARBA00004651"/>
    </source>
</evidence>
<evidence type="ECO:0000256" key="5">
    <source>
        <dbReference type="RuleBase" id="RU363032"/>
    </source>
</evidence>
<comment type="subcellular location">
    <subcellularLocation>
        <location evidence="1 5">Cell membrane</location>
        <topology evidence="1 5">Multi-pass membrane protein</topology>
    </subcellularLocation>
</comment>
<dbReference type="SUPFAM" id="SSF161098">
    <property type="entry name" value="MetI-like"/>
    <property type="match status" value="2"/>
</dbReference>
<feature type="transmembrane region" description="Helical" evidence="5">
    <location>
        <begin position="110"/>
        <end position="135"/>
    </location>
</feature>
<evidence type="ECO:0000313" key="7">
    <source>
        <dbReference type="EMBL" id="SFS14918.1"/>
    </source>
</evidence>
<evidence type="ECO:0000256" key="2">
    <source>
        <dbReference type="ARBA" id="ARBA00022692"/>
    </source>
</evidence>
<sequence length="599" mass="65707">MIHLPGNFSYGRGRETLARAQVLRRSWPFFLDLCVAGMGLACFYGVVKIATYWFGGAQPEITISQSPRALPLYAFYSIVRIGLAYVLSLVFAIGYGYIAAYNRRVEALMLAALDILQSIPVLSFLPGVMLAMVALFPHRQIGVEMGAILLIFTGQVWNMAFSFYSSIKSIPRELSEAANVYRFSRWQKLVQLELPYAAIGLVWNSMVSVAGGWFFLMACEMFVLGPRDFRLPGLGSFLQTAAGTGNGVAIAWGLAVMIAIIIATDQLVWRPVIAWCDKFKFEQVEGKARVKSPLLMLLQHSAAVKGISEHVFGPLNEAVYKRLAERRKERFAKGLSEGVVPEEKERTLRTEFTLVRSVAVLVVGSAVLYSAWRALMLLRTVEGGQALLIFEGAGATFLRVNVSLLLAAAWTIPAGVAIGFNPRLARIAQPVAQVVASVPATALFPVLLLALVRMGGGLGIGSIALMMLGTQWYILFNVIAGAMAIPSDLREVATLFRFTRVQRWKTVILPGIFPYLITGMVTASGGAWNASIVAEYFRLKNQTLQTLGLGAQISAATDAGQFQLLLLATMVMALMVVTINRLVWRPLYRLGETRYKLEG</sequence>
<dbReference type="PANTHER" id="PTHR42744:SF1">
    <property type="entry name" value="BINDING-PROTEIN-DEPENDENT TRANSPORT SYSTEMS INNER MEMBRANE COMPONENT"/>
    <property type="match status" value="1"/>
</dbReference>
<feature type="transmembrane region" description="Helical" evidence="5">
    <location>
        <begin position="354"/>
        <end position="372"/>
    </location>
</feature>
<reference evidence="7 8" key="1">
    <citation type="submission" date="2016-10" db="EMBL/GenBank/DDBJ databases">
        <authorList>
            <person name="de Groot N.N."/>
        </authorList>
    </citation>
    <scope>NUCLEOTIDE SEQUENCE [LARGE SCALE GENOMIC DNA]</scope>
    <source>
        <strain evidence="7 8">DSM 21001</strain>
    </source>
</reference>
<evidence type="ECO:0000313" key="8">
    <source>
        <dbReference type="Proteomes" id="UP000199024"/>
    </source>
</evidence>
<evidence type="ECO:0000256" key="4">
    <source>
        <dbReference type="ARBA" id="ARBA00023136"/>
    </source>
</evidence>
<dbReference type="GO" id="GO:0055085">
    <property type="term" value="P:transmembrane transport"/>
    <property type="evidence" value="ECO:0007669"/>
    <property type="project" value="InterPro"/>
</dbReference>
<dbReference type="OrthoDB" id="9806809at2"/>
<dbReference type="GO" id="GO:0005886">
    <property type="term" value="C:plasma membrane"/>
    <property type="evidence" value="ECO:0007669"/>
    <property type="project" value="UniProtKB-SubCell"/>
</dbReference>
<dbReference type="Pfam" id="PF00528">
    <property type="entry name" value="BPD_transp_1"/>
    <property type="match status" value="2"/>
</dbReference>
<feature type="transmembrane region" description="Helical" evidence="5">
    <location>
        <begin position="506"/>
        <end position="528"/>
    </location>
</feature>
<evidence type="ECO:0000259" key="6">
    <source>
        <dbReference type="PROSITE" id="PS50928"/>
    </source>
</evidence>
<feature type="transmembrane region" description="Helical" evidence="5">
    <location>
        <begin position="236"/>
        <end position="263"/>
    </location>
</feature>
<keyword evidence="2 5" id="KW-0812">Transmembrane</keyword>
<keyword evidence="3 5" id="KW-1133">Transmembrane helix</keyword>
<dbReference type="Gene3D" id="1.10.3720.10">
    <property type="entry name" value="MetI-like"/>
    <property type="match status" value="2"/>
</dbReference>
<dbReference type="AlphaFoldDB" id="A0A1I6MH09"/>
<feature type="domain" description="ABC transmembrane type-1" evidence="6">
    <location>
        <begin position="393"/>
        <end position="583"/>
    </location>
</feature>
<feature type="transmembrane region" description="Helical" evidence="5">
    <location>
        <begin position="74"/>
        <end position="98"/>
    </location>
</feature>
<proteinExistence type="inferred from homology"/>
<feature type="transmembrane region" description="Helical" evidence="5">
    <location>
        <begin position="29"/>
        <end position="54"/>
    </location>
</feature>
<feature type="transmembrane region" description="Helical" evidence="5">
    <location>
        <begin position="194"/>
        <end position="216"/>
    </location>
</feature>
<feature type="domain" description="ABC transmembrane type-1" evidence="6">
    <location>
        <begin position="74"/>
        <end position="267"/>
    </location>
</feature>
<protein>
    <submittedName>
        <fullName evidence="7">NitT/TauT family transport system permease protein</fullName>
    </submittedName>
</protein>
<dbReference type="Proteomes" id="UP000199024">
    <property type="component" value="Unassembled WGS sequence"/>
</dbReference>
<organism evidence="7 8">
    <name type="scientific">Granulicella pectinivorans</name>
    <dbReference type="NCBI Taxonomy" id="474950"/>
    <lineage>
        <taxon>Bacteria</taxon>
        <taxon>Pseudomonadati</taxon>
        <taxon>Acidobacteriota</taxon>
        <taxon>Terriglobia</taxon>
        <taxon>Terriglobales</taxon>
        <taxon>Acidobacteriaceae</taxon>
        <taxon>Granulicella</taxon>
    </lineage>
</organism>
<dbReference type="CDD" id="cd06261">
    <property type="entry name" value="TM_PBP2"/>
    <property type="match status" value="2"/>
</dbReference>
<dbReference type="InterPro" id="IPR000515">
    <property type="entry name" value="MetI-like"/>
</dbReference>
<comment type="similarity">
    <text evidence="5">Belongs to the binding-protein-dependent transport system permease family.</text>
</comment>
<keyword evidence="8" id="KW-1185">Reference proteome</keyword>
<feature type="transmembrane region" description="Helical" evidence="5">
    <location>
        <begin position="564"/>
        <end position="584"/>
    </location>
</feature>
<dbReference type="EMBL" id="FOZL01000001">
    <property type="protein sequence ID" value="SFS14918.1"/>
    <property type="molecule type" value="Genomic_DNA"/>
</dbReference>
<dbReference type="PROSITE" id="PS50928">
    <property type="entry name" value="ABC_TM1"/>
    <property type="match status" value="2"/>
</dbReference>
<dbReference type="PANTHER" id="PTHR42744">
    <property type="entry name" value="BINDING-PROTEIN-DEPENDENT TRANSPORT SYSTEMS INNER MEMBRANE COMPONENT"/>
    <property type="match status" value="1"/>
</dbReference>
<accession>A0A1I6MH09</accession>